<dbReference type="InterPro" id="IPR006059">
    <property type="entry name" value="SBP"/>
</dbReference>
<reference evidence="3" key="1">
    <citation type="submission" date="2022-02" db="EMBL/GenBank/DDBJ databases">
        <title>Paenibacillus sp. MBLB1832 Whole Genome Shotgun Sequencing.</title>
        <authorList>
            <person name="Hwang C.Y."/>
            <person name="Cho E.-S."/>
            <person name="Seo M.-J."/>
        </authorList>
    </citation>
    <scope>NUCLEOTIDE SEQUENCE</scope>
    <source>
        <strain evidence="3">MBLB1832</strain>
    </source>
</reference>
<dbReference type="AlphaFoldDB" id="A0AA96LLP3"/>
<sequence>MRKHITLLATLSISLASLLSACGSTDSKASPSPSAVPTTSQKAAEPAKPMTLKLSLWGDDTRKKLYEEYGKKFTALHPNINVEIMLIPSAEYQQKMSILLASKQGPDVAWFTERAYPQFLGADQLLDLSEIKNDANYNFNDMLPGTFDLLKKGDKVYGVPFAIGPKVLFFNKTLFKEKGLKTPLELSQEGKWDYPTMVSTAKALTDSSKGIYGLNLFESGGWKAWVDALVETFWGFGAELFNQEGTKFLLNSPQGEQVMQMYYDMLYKDQSHLKPGDQTTFDTGKVAMVREVYSYSAKARNIKDFEWDIAPMPTPPIKDAPAAVGMAGYSVIKSTEHPKEALELLKYFTSADVEKELTQFYLPNRKSVLESDAILGVGKPSKEAIKTALISPFSKTLRFQPSHPNWQQIDVKMQTLFDFLYSKTATPKQVLEKMEQDITPLLK</sequence>
<dbReference type="Proteomes" id="UP001304650">
    <property type="component" value="Chromosome"/>
</dbReference>
<keyword evidence="4" id="KW-1185">Reference proteome</keyword>
<feature type="chain" id="PRO_5041730663" evidence="2">
    <location>
        <begin position="22"/>
        <end position="443"/>
    </location>
</feature>
<dbReference type="InterPro" id="IPR050490">
    <property type="entry name" value="Bact_solute-bd_prot1"/>
</dbReference>
<evidence type="ECO:0000313" key="4">
    <source>
        <dbReference type="Proteomes" id="UP001304650"/>
    </source>
</evidence>
<accession>A0AA96LLP3</accession>
<dbReference type="KEGG" id="proo:MJB10_23640"/>
<feature type="compositionally biased region" description="Low complexity" evidence="1">
    <location>
        <begin position="26"/>
        <end position="40"/>
    </location>
</feature>
<feature type="region of interest" description="Disordered" evidence="1">
    <location>
        <begin position="26"/>
        <end position="47"/>
    </location>
</feature>
<keyword evidence="2" id="KW-0732">Signal</keyword>
<dbReference type="PROSITE" id="PS51257">
    <property type="entry name" value="PROKAR_LIPOPROTEIN"/>
    <property type="match status" value="1"/>
</dbReference>
<dbReference type="PANTHER" id="PTHR43649:SF12">
    <property type="entry name" value="DIACETYLCHITOBIOSE BINDING PROTEIN DASA"/>
    <property type="match status" value="1"/>
</dbReference>
<evidence type="ECO:0000256" key="2">
    <source>
        <dbReference type="SAM" id="SignalP"/>
    </source>
</evidence>
<dbReference type="RefSeq" id="WP_314799256.1">
    <property type="nucleotide sequence ID" value="NZ_CP130319.1"/>
</dbReference>
<name>A0AA96LLP3_9BACL</name>
<protein>
    <submittedName>
        <fullName evidence="3">Sugar ABC transporter substrate-binding protein</fullName>
    </submittedName>
</protein>
<dbReference type="Pfam" id="PF01547">
    <property type="entry name" value="SBP_bac_1"/>
    <property type="match status" value="1"/>
</dbReference>
<evidence type="ECO:0000256" key="1">
    <source>
        <dbReference type="SAM" id="MobiDB-lite"/>
    </source>
</evidence>
<dbReference type="SUPFAM" id="SSF53850">
    <property type="entry name" value="Periplasmic binding protein-like II"/>
    <property type="match status" value="1"/>
</dbReference>
<dbReference type="CDD" id="cd13585">
    <property type="entry name" value="PBP2_TMBP_like"/>
    <property type="match status" value="1"/>
</dbReference>
<proteinExistence type="predicted"/>
<evidence type="ECO:0000313" key="3">
    <source>
        <dbReference type="EMBL" id="WNR44055.1"/>
    </source>
</evidence>
<organism evidence="3 4">
    <name type="scientific">Paenibacillus roseopurpureus</name>
    <dbReference type="NCBI Taxonomy" id="2918901"/>
    <lineage>
        <taxon>Bacteria</taxon>
        <taxon>Bacillati</taxon>
        <taxon>Bacillota</taxon>
        <taxon>Bacilli</taxon>
        <taxon>Bacillales</taxon>
        <taxon>Paenibacillaceae</taxon>
        <taxon>Paenibacillus</taxon>
    </lineage>
</organism>
<dbReference type="PANTHER" id="PTHR43649">
    <property type="entry name" value="ARABINOSE-BINDING PROTEIN-RELATED"/>
    <property type="match status" value="1"/>
</dbReference>
<dbReference type="EMBL" id="CP130319">
    <property type="protein sequence ID" value="WNR44055.1"/>
    <property type="molecule type" value="Genomic_DNA"/>
</dbReference>
<feature type="signal peptide" evidence="2">
    <location>
        <begin position="1"/>
        <end position="21"/>
    </location>
</feature>
<dbReference type="Gene3D" id="3.40.190.10">
    <property type="entry name" value="Periplasmic binding protein-like II"/>
    <property type="match status" value="1"/>
</dbReference>
<gene>
    <name evidence="3" type="ORF">MJB10_23640</name>
</gene>